<dbReference type="HAMAP" id="MF_00050">
    <property type="entry name" value="EF_Ts"/>
    <property type="match status" value="1"/>
</dbReference>
<dbReference type="InterPro" id="IPR001816">
    <property type="entry name" value="Transl_elong_EFTs/EF1B"/>
</dbReference>
<dbReference type="Gene3D" id="1.10.8.10">
    <property type="entry name" value="DNA helicase RuvA subunit, C-terminal domain"/>
    <property type="match status" value="1"/>
</dbReference>
<evidence type="ECO:0000256" key="5">
    <source>
        <dbReference type="HAMAP-Rule" id="MF_00050"/>
    </source>
</evidence>
<dbReference type="InterPro" id="IPR009060">
    <property type="entry name" value="UBA-like_sf"/>
</dbReference>
<evidence type="ECO:0000256" key="1">
    <source>
        <dbReference type="ARBA" id="ARBA00005532"/>
    </source>
</evidence>
<dbReference type="CDD" id="cd14275">
    <property type="entry name" value="UBA_EF-Ts"/>
    <property type="match status" value="1"/>
</dbReference>
<dbReference type="AlphaFoldDB" id="A0A2H0UFX6"/>
<dbReference type="PANTHER" id="PTHR11741">
    <property type="entry name" value="ELONGATION FACTOR TS"/>
    <property type="match status" value="1"/>
</dbReference>
<name>A0A2H0UFX6_9BACT</name>
<organism evidence="7 8">
    <name type="scientific">Candidatus Kaiserbacteria bacterium CG10_big_fil_rev_8_21_14_0_10_47_16</name>
    <dbReference type="NCBI Taxonomy" id="1974608"/>
    <lineage>
        <taxon>Bacteria</taxon>
        <taxon>Candidatus Kaiseribacteriota</taxon>
    </lineage>
</organism>
<dbReference type="GO" id="GO:0003746">
    <property type="term" value="F:translation elongation factor activity"/>
    <property type="evidence" value="ECO:0007669"/>
    <property type="project" value="UniProtKB-UniRule"/>
</dbReference>
<dbReference type="SUPFAM" id="SSF46934">
    <property type="entry name" value="UBA-like"/>
    <property type="match status" value="1"/>
</dbReference>
<dbReference type="GO" id="GO:0005737">
    <property type="term" value="C:cytoplasm"/>
    <property type="evidence" value="ECO:0007669"/>
    <property type="project" value="UniProtKB-SubCell"/>
</dbReference>
<keyword evidence="4 5" id="KW-0648">Protein biosynthesis</keyword>
<feature type="region of interest" description="Involved in Mg(2+) ion dislocation from EF-Tu" evidence="5">
    <location>
        <begin position="81"/>
        <end position="84"/>
    </location>
</feature>
<dbReference type="PANTHER" id="PTHR11741:SF0">
    <property type="entry name" value="ELONGATION FACTOR TS, MITOCHONDRIAL"/>
    <property type="match status" value="1"/>
</dbReference>
<dbReference type="FunFam" id="1.10.8.10:FF:000001">
    <property type="entry name" value="Elongation factor Ts"/>
    <property type="match status" value="1"/>
</dbReference>
<comment type="similarity">
    <text evidence="1 5">Belongs to the EF-Ts family.</text>
</comment>
<reference evidence="8" key="1">
    <citation type="submission" date="2017-09" db="EMBL/GenBank/DDBJ databases">
        <title>Depth-based differentiation of microbial function through sediment-hosted aquifers and enrichment of novel symbionts in the deep terrestrial subsurface.</title>
        <authorList>
            <person name="Probst A.J."/>
            <person name="Ladd B."/>
            <person name="Jarett J.K."/>
            <person name="Geller-Mcgrath D.E."/>
            <person name="Sieber C.M.K."/>
            <person name="Emerson J.B."/>
            <person name="Anantharaman K."/>
            <person name="Thomas B.C."/>
            <person name="Malmstrom R."/>
            <person name="Stieglmeier M."/>
            <person name="Klingl A."/>
            <person name="Woyke T."/>
            <person name="Ryan C.M."/>
            <person name="Banfield J.F."/>
        </authorList>
    </citation>
    <scope>NUCLEOTIDE SEQUENCE [LARGE SCALE GENOMIC DNA]</scope>
</reference>
<sequence length="194" mass="21359">MEITSAQLKELRDKTGISVMQCKKALEEAGGDMEKALIILQKKGGEAASKKSDRELGSGTIGSYVHNTGEVAALVNLACETDFVAKNEEFIKLARDIAMHVAAQAPLYVTREDVDETALTKAREVFKVEVADKPADMQEKILEGKLSAYFKDRILLEQPFIKDSEKTISDLINNAVQKFGENIAIAEVRRVSVK</sequence>
<evidence type="ECO:0000313" key="8">
    <source>
        <dbReference type="Proteomes" id="UP000229344"/>
    </source>
</evidence>
<evidence type="ECO:0000256" key="3">
    <source>
        <dbReference type="ARBA" id="ARBA00022768"/>
    </source>
</evidence>
<keyword evidence="5" id="KW-0963">Cytoplasm</keyword>
<evidence type="ECO:0000256" key="2">
    <source>
        <dbReference type="ARBA" id="ARBA00016956"/>
    </source>
</evidence>
<comment type="subcellular location">
    <subcellularLocation>
        <location evidence="5">Cytoplasm</location>
    </subcellularLocation>
</comment>
<dbReference type="Pfam" id="PF00889">
    <property type="entry name" value="EF_TS"/>
    <property type="match status" value="1"/>
</dbReference>
<evidence type="ECO:0000313" key="7">
    <source>
        <dbReference type="EMBL" id="PIR84705.1"/>
    </source>
</evidence>
<dbReference type="Gene3D" id="1.10.286.20">
    <property type="match status" value="1"/>
</dbReference>
<dbReference type="Proteomes" id="UP000229344">
    <property type="component" value="Unassembled WGS sequence"/>
</dbReference>
<dbReference type="SUPFAM" id="SSF54713">
    <property type="entry name" value="Elongation factor Ts (EF-Ts), dimerisation domain"/>
    <property type="match status" value="1"/>
</dbReference>
<dbReference type="Gene3D" id="3.30.479.20">
    <property type="entry name" value="Elongation factor Ts, dimerisation domain"/>
    <property type="match status" value="1"/>
</dbReference>
<feature type="domain" description="Translation elongation factor EFTs/EF1B dimerisation" evidence="6">
    <location>
        <begin position="57"/>
        <end position="178"/>
    </location>
</feature>
<accession>A0A2H0UFX6</accession>
<protein>
    <recommendedName>
        <fullName evidence="2 5">Elongation factor Ts</fullName>
        <shortName evidence="5">EF-Ts</shortName>
    </recommendedName>
</protein>
<evidence type="ECO:0000259" key="6">
    <source>
        <dbReference type="Pfam" id="PF00889"/>
    </source>
</evidence>
<dbReference type="EMBL" id="PFBI01000004">
    <property type="protein sequence ID" value="PIR84705.1"/>
    <property type="molecule type" value="Genomic_DNA"/>
</dbReference>
<comment type="function">
    <text evidence="5">Associates with the EF-Tu.GDP complex and induces the exchange of GDP to GTP. It remains bound to the aminoacyl-tRNA.EF-Tu.GTP complex up to the GTP hydrolysis stage on the ribosome.</text>
</comment>
<dbReference type="InterPro" id="IPR014039">
    <property type="entry name" value="Transl_elong_EFTs/EF1B_dimer"/>
</dbReference>
<keyword evidence="3 5" id="KW-0251">Elongation factor</keyword>
<comment type="caution">
    <text evidence="7">The sequence shown here is derived from an EMBL/GenBank/DDBJ whole genome shotgun (WGS) entry which is preliminary data.</text>
</comment>
<gene>
    <name evidence="5 7" type="primary">tsf</name>
    <name evidence="7" type="ORF">COU16_00765</name>
</gene>
<proteinExistence type="inferred from homology"/>
<dbReference type="InterPro" id="IPR036402">
    <property type="entry name" value="EF-Ts_dimer_sf"/>
</dbReference>
<evidence type="ECO:0000256" key="4">
    <source>
        <dbReference type="ARBA" id="ARBA00022917"/>
    </source>
</evidence>